<reference evidence="1 2" key="1">
    <citation type="submission" date="2023-03" db="EMBL/GenBank/DDBJ databases">
        <authorList>
            <person name="Shen W."/>
            <person name="Cai J."/>
        </authorList>
    </citation>
    <scope>NUCLEOTIDE SEQUENCE [LARGE SCALE GENOMIC DNA]</scope>
    <source>
        <strain evidence="1 2">P72-2</strain>
    </source>
</reference>
<protein>
    <recommendedName>
        <fullName evidence="3">XRE family transcriptional regulator</fullName>
    </recommendedName>
</protein>
<dbReference type="Proteomes" id="UP001256547">
    <property type="component" value="Unassembled WGS sequence"/>
</dbReference>
<evidence type="ECO:0000313" key="1">
    <source>
        <dbReference type="EMBL" id="MDT2597394.1"/>
    </source>
</evidence>
<organism evidence="1 2">
    <name type="scientific">Enterococcus dongliensis</name>
    <dbReference type="NCBI Taxonomy" id="2559925"/>
    <lineage>
        <taxon>Bacteria</taxon>
        <taxon>Bacillati</taxon>
        <taxon>Bacillota</taxon>
        <taxon>Bacilli</taxon>
        <taxon>Lactobacillales</taxon>
        <taxon>Enterococcaceae</taxon>
        <taxon>Enterococcus</taxon>
    </lineage>
</organism>
<evidence type="ECO:0008006" key="3">
    <source>
        <dbReference type="Google" id="ProtNLM"/>
    </source>
</evidence>
<name>A0ABU3ERA1_9ENTE</name>
<evidence type="ECO:0000313" key="2">
    <source>
        <dbReference type="Proteomes" id="UP001256547"/>
    </source>
</evidence>
<keyword evidence="2" id="KW-1185">Reference proteome</keyword>
<dbReference type="RefSeq" id="WP_311924829.1">
    <property type="nucleotide sequence ID" value="NZ_JARPYR010000021.1"/>
</dbReference>
<sequence>MKSNLFLGRLKAMGKNVDWLVSQMQEQGESISYSTVYKKMRGESEFTAPEIKTIAKVMKLTNEEMLDIFFEELVS</sequence>
<accession>A0ABU3ERA1</accession>
<dbReference type="EMBL" id="JARPYR010000021">
    <property type="protein sequence ID" value="MDT2597394.1"/>
    <property type="molecule type" value="Genomic_DNA"/>
</dbReference>
<gene>
    <name evidence="1" type="ORF">P7D39_10320</name>
</gene>
<proteinExistence type="predicted"/>
<comment type="caution">
    <text evidence="1">The sequence shown here is derived from an EMBL/GenBank/DDBJ whole genome shotgun (WGS) entry which is preliminary data.</text>
</comment>